<evidence type="ECO:0000313" key="2">
    <source>
        <dbReference type="EMBL" id="JAU76935.1"/>
    </source>
</evidence>
<dbReference type="PANTHER" id="PTHR48449">
    <property type="entry name" value="DUF1985 DOMAIN-CONTAINING PROTEIN"/>
    <property type="match status" value="1"/>
</dbReference>
<dbReference type="InterPro" id="IPR015410">
    <property type="entry name" value="DUF1985"/>
</dbReference>
<dbReference type="Pfam" id="PF09331">
    <property type="entry name" value="DUF1985"/>
    <property type="match status" value="1"/>
</dbReference>
<dbReference type="PANTHER" id="PTHR48449:SF1">
    <property type="entry name" value="DUF1985 DOMAIN-CONTAINING PROTEIN"/>
    <property type="match status" value="1"/>
</dbReference>
<accession>A0A1J3I8U9</accession>
<reference evidence="2" key="1">
    <citation type="submission" date="2016-07" db="EMBL/GenBank/DDBJ databases">
        <title>De novo transcriptome assembly of four accessions of the metal hyperaccumulator plant Noccaea caerulescens.</title>
        <authorList>
            <person name="Blande D."/>
            <person name="Halimaa P."/>
            <person name="Tervahauta A.I."/>
            <person name="Aarts M.G."/>
            <person name="Karenlampi S.O."/>
        </authorList>
    </citation>
    <scope>NUCLEOTIDE SEQUENCE</scope>
</reference>
<proteinExistence type="predicted"/>
<dbReference type="EMBL" id="GEVL01000406">
    <property type="protein sequence ID" value="JAU76935.1"/>
    <property type="molecule type" value="Transcribed_RNA"/>
</dbReference>
<name>A0A1J3I8U9_NOCCA</name>
<protein>
    <recommendedName>
        <fullName evidence="1">DUF1985 domain-containing protein</fullName>
    </recommendedName>
</protein>
<gene>
    <name evidence="2" type="ORF">LE_TR20646_c0_g1_i1_g.66073</name>
</gene>
<feature type="domain" description="DUF1985" evidence="1">
    <location>
        <begin position="90"/>
        <end position="222"/>
    </location>
</feature>
<dbReference type="AlphaFoldDB" id="A0A1J3I8U9"/>
<organism evidence="2">
    <name type="scientific">Noccaea caerulescens</name>
    <name type="common">Alpine penny-cress</name>
    <name type="synonym">Thlaspi caerulescens</name>
    <dbReference type="NCBI Taxonomy" id="107243"/>
    <lineage>
        <taxon>Eukaryota</taxon>
        <taxon>Viridiplantae</taxon>
        <taxon>Streptophyta</taxon>
        <taxon>Embryophyta</taxon>
        <taxon>Tracheophyta</taxon>
        <taxon>Spermatophyta</taxon>
        <taxon>Magnoliopsida</taxon>
        <taxon>eudicotyledons</taxon>
        <taxon>Gunneridae</taxon>
        <taxon>Pentapetalae</taxon>
        <taxon>rosids</taxon>
        <taxon>malvids</taxon>
        <taxon>Brassicales</taxon>
        <taxon>Brassicaceae</taxon>
        <taxon>Coluteocarpeae</taxon>
        <taxon>Noccaea</taxon>
    </lineage>
</organism>
<evidence type="ECO:0000259" key="1">
    <source>
        <dbReference type="Pfam" id="PF09331"/>
    </source>
</evidence>
<sequence length="278" mass="31507">MTDSSRTHLQLPPIRYKIGEEVNKPAKGINNYSSFEYLNELRGILCGSLFSRLENTFLGPIVKAGSRKGGGAQKSEDGLGFSGQLIHFLLSRHIKTTREEEVWFHFDGQPMRFSLREFHLVTGLPCWETEEEEAPIEDQFFWPLCNDNTHTCGDLLKQIKELGANEEEGKLRLAMLLLIESIFLMRFTNLKCKFPRSYVEIARSNIRSYHWGEVSFKILISSINSVCDSDLKKGKYSIKGFPLALQLWFLASVPNLEVAFARLGNPSGFVCASCDLGE</sequence>